<protein>
    <recommendedName>
        <fullName evidence="3">Ankyrin repeat protein</fullName>
    </recommendedName>
</protein>
<sequence length="108" mass="12404">MHIAARKGLTNYVRYLHKKCRVEADIKDVDGITPAIHALYLDDDEKVKEIISTLLDFDKKALDIKPIWINDWTCADLARAMGKSKALVDWLATIAWPEEEEMSKMTMI</sequence>
<comment type="caution">
    <text evidence="1">The sequence shown here is derived from an EMBL/GenBank/DDBJ whole genome shotgun (WGS) entry which is preliminary data.</text>
</comment>
<name>A0A420MA83_FUSOX</name>
<dbReference type="EMBL" id="MRCX01000531">
    <property type="protein sequence ID" value="RKK64382.1"/>
    <property type="molecule type" value="Genomic_DNA"/>
</dbReference>
<gene>
    <name evidence="1" type="ORF">BFJ69_g16748</name>
</gene>
<evidence type="ECO:0000313" key="1">
    <source>
        <dbReference type="EMBL" id="RKK64382.1"/>
    </source>
</evidence>
<evidence type="ECO:0008006" key="3">
    <source>
        <dbReference type="Google" id="ProtNLM"/>
    </source>
</evidence>
<dbReference type="SUPFAM" id="SSF48403">
    <property type="entry name" value="Ankyrin repeat"/>
    <property type="match status" value="1"/>
</dbReference>
<proteinExistence type="predicted"/>
<organism evidence="1 2">
    <name type="scientific">Fusarium oxysporum</name>
    <name type="common">Fusarium vascular wilt</name>
    <dbReference type="NCBI Taxonomy" id="5507"/>
    <lineage>
        <taxon>Eukaryota</taxon>
        <taxon>Fungi</taxon>
        <taxon>Dikarya</taxon>
        <taxon>Ascomycota</taxon>
        <taxon>Pezizomycotina</taxon>
        <taxon>Sordariomycetes</taxon>
        <taxon>Hypocreomycetidae</taxon>
        <taxon>Hypocreales</taxon>
        <taxon>Nectriaceae</taxon>
        <taxon>Fusarium</taxon>
        <taxon>Fusarium oxysporum species complex</taxon>
    </lineage>
</organism>
<dbReference type="Gene3D" id="1.25.40.20">
    <property type="entry name" value="Ankyrin repeat-containing domain"/>
    <property type="match status" value="1"/>
</dbReference>
<accession>A0A420MA83</accession>
<reference evidence="1 2" key="1">
    <citation type="journal article" date="2018" name="Sci. Rep.">
        <title>Characterisation of pathogen-specific regions and novel effector candidates in Fusarium oxysporum f. sp. cepae.</title>
        <authorList>
            <person name="Armitage A.D."/>
            <person name="Taylor A."/>
            <person name="Sobczyk M.K."/>
            <person name="Baxter L."/>
            <person name="Greenfield B.P."/>
            <person name="Bates H.J."/>
            <person name="Wilson F."/>
            <person name="Jackson A.C."/>
            <person name="Ott S."/>
            <person name="Harrison R.J."/>
            <person name="Clarkson J.P."/>
        </authorList>
    </citation>
    <scope>NUCLEOTIDE SEQUENCE [LARGE SCALE GENOMIC DNA]</scope>
    <source>
        <strain evidence="1 2">Fo_A13</strain>
    </source>
</reference>
<dbReference type="Proteomes" id="UP000285084">
    <property type="component" value="Unassembled WGS sequence"/>
</dbReference>
<dbReference type="AlphaFoldDB" id="A0A420MA83"/>
<dbReference type="InterPro" id="IPR036770">
    <property type="entry name" value="Ankyrin_rpt-contain_sf"/>
</dbReference>
<evidence type="ECO:0000313" key="2">
    <source>
        <dbReference type="Proteomes" id="UP000285084"/>
    </source>
</evidence>
<dbReference type="VEuPathDB" id="FungiDB:FOXG_15584"/>